<feature type="binding site" evidence="7">
    <location>
        <position position="15"/>
    </location>
    <ligand>
        <name>Mg(2+)</name>
        <dbReference type="ChEBI" id="CHEBI:18420"/>
    </ligand>
</feature>
<evidence type="ECO:0000256" key="7">
    <source>
        <dbReference type="PIRSR" id="PIRSR031051-3"/>
    </source>
</evidence>
<protein>
    <submittedName>
        <fullName evidence="8">Uncharacterized protein</fullName>
    </submittedName>
</protein>
<keyword evidence="2 7" id="KW-0479">Metal-binding</keyword>
<evidence type="ECO:0000313" key="8">
    <source>
        <dbReference type="EMBL" id="KAH7299619.1"/>
    </source>
</evidence>
<dbReference type="NCBIfam" id="TIGR01488">
    <property type="entry name" value="HAD-SF-IB"/>
    <property type="match status" value="1"/>
</dbReference>
<dbReference type="InterPro" id="IPR006384">
    <property type="entry name" value="HAD_hydro_PyrdxlP_Pase-like"/>
</dbReference>
<evidence type="ECO:0000256" key="3">
    <source>
        <dbReference type="ARBA" id="ARBA00022801"/>
    </source>
</evidence>
<evidence type="ECO:0000256" key="4">
    <source>
        <dbReference type="ARBA" id="ARBA00022842"/>
    </source>
</evidence>
<keyword evidence="3" id="KW-0378">Hydrolase</keyword>
<feature type="active site" description="Proton donor" evidence="5">
    <location>
        <position position="17"/>
    </location>
</feature>
<reference evidence="8" key="1">
    <citation type="submission" date="2021-08" db="EMBL/GenBank/DDBJ databases">
        <title>WGS assembly of Ceratopteris richardii.</title>
        <authorList>
            <person name="Marchant D.B."/>
            <person name="Chen G."/>
            <person name="Jenkins J."/>
            <person name="Shu S."/>
            <person name="Leebens-Mack J."/>
            <person name="Grimwood J."/>
            <person name="Schmutz J."/>
            <person name="Soltis P."/>
            <person name="Soltis D."/>
            <person name="Chen Z.-H."/>
        </authorList>
    </citation>
    <scope>NUCLEOTIDE SEQUENCE</scope>
    <source>
        <strain evidence="8">Whitten #5841</strain>
        <tissue evidence="8">Leaf</tissue>
    </source>
</reference>
<dbReference type="Proteomes" id="UP000825935">
    <property type="component" value="Chromosome 24"/>
</dbReference>
<comment type="cofactor">
    <cofactor evidence="1 7">
        <name>Mg(2+)</name>
        <dbReference type="ChEBI" id="CHEBI:18420"/>
    </cofactor>
</comment>
<feature type="active site" description="Nucleophile" evidence="5">
    <location>
        <position position="15"/>
    </location>
</feature>
<comment type="caution">
    <text evidence="8">The sequence shown here is derived from an EMBL/GenBank/DDBJ whole genome shotgun (WGS) entry which is preliminary data.</text>
</comment>
<feature type="binding site" evidence="6">
    <location>
        <position position="101"/>
    </location>
    <ligand>
        <name>substrate</name>
    </ligand>
</feature>
<evidence type="ECO:0000256" key="1">
    <source>
        <dbReference type="ARBA" id="ARBA00001946"/>
    </source>
</evidence>
<keyword evidence="4 7" id="KW-0460">Magnesium</keyword>
<dbReference type="PIRSF" id="PIRSF031051">
    <property type="entry name" value="PyrdxlP_Pase_PHOSPHO2"/>
    <property type="match status" value="1"/>
</dbReference>
<dbReference type="SUPFAM" id="SSF56784">
    <property type="entry name" value="HAD-like"/>
    <property type="match status" value="1"/>
</dbReference>
<feature type="binding site" evidence="7">
    <location>
        <position position="182"/>
    </location>
    <ligand>
        <name>Mg(2+)</name>
        <dbReference type="ChEBI" id="CHEBI:18420"/>
    </ligand>
</feature>
<evidence type="ECO:0000256" key="6">
    <source>
        <dbReference type="PIRSR" id="PIRSR031051-2"/>
    </source>
</evidence>
<keyword evidence="9" id="KW-1185">Reference proteome</keyword>
<evidence type="ECO:0000313" key="9">
    <source>
        <dbReference type="Proteomes" id="UP000825935"/>
    </source>
</evidence>
<feature type="binding site" evidence="6">
    <location>
        <position position="26"/>
    </location>
    <ligand>
        <name>substrate</name>
    </ligand>
</feature>
<evidence type="ECO:0000256" key="5">
    <source>
        <dbReference type="PIRSR" id="PIRSR031051-1"/>
    </source>
</evidence>
<dbReference type="EMBL" id="CM035429">
    <property type="protein sequence ID" value="KAH7299619.1"/>
    <property type="molecule type" value="Genomic_DNA"/>
</dbReference>
<dbReference type="InterPro" id="IPR016965">
    <property type="entry name" value="Pase_PHOSPHO-typ"/>
</dbReference>
<dbReference type="GO" id="GO:0046872">
    <property type="term" value="F:metal ion binding"/>
    <property type="evidence" value="ECO:0007669"/>
    <property type="project" value="UniProtKB-KW"/>
</dbReference>
<dbReference type="Pfam" id="PF06888">
    <property type="entry name" value="Put_Phosphatase"/>
    <property type="match status" value="1"/>
</dbReference>
<dbReference type="InterPro" id="IPR023214">
    <property type="entry name" value="HAD_sf"/>
</dbReference>
<name>A0A8T2RSZ9_CERRI</name>
<dbReference type="PANTHER" id="PTHR20889:SF12">
    <property type="entry name" value="LP01149P"/>
    <property type="match status" value="1"/>
</dbReference>
<feature type="binding site" evidence="7">
    <location>
        <position position="17"/>
    </location>
    <ligand>
        <name>Mg(2+)</name>
        <dbReference type="ChEBI" id="CHEBI:18420"/>
    </ligand>
</feature>
<dbReference type="PANTHER" id="PTHR20889">
    <property type="entry name" value="PHOSPHATASE, ORPHAN 1, 2"/>
    <property type="match status" value="1"/>
</dbReference>
<sequence length="281" mass="31202">MEGALNSRDMLVVFDFDCTIAEVDSDLWVAEQLGAKPLMEQLRLRLPWNEMMDTLMGALHAEGKSIAEVGDALRSIPLQSDKIVAIKLAHAIGCELRIVSDANSFFIETILDKYGVTSLFSHIHTNPASIDDLGRLRISPFHSKSEAPHACQHCPPNMCKGRIIEKIQSEMLLSKRVIYVGDGCGDYCPTLRLREGDFVLPRKEYPLWEMLNEKSAHVRAAVHPWATGAEMKVLLMNLINGSARMEEEQPPADISDVNCATIALVHREQSRDVSSVKAVPA</sequence>
<organism evidence="8 9">
    <name type="scientific">Ceratopteris richardii</name>
    <name type="common">Triangle waterfern</name>
    <dbReference type="NCBI Taxonomy" id="49495"/>
    <lineage>
        <taxon>Eukaryota</taxon>
        <taxon>Viridiplantae</taxon>
        <taxon>Streptophyta</taxon>
        <taxon>Embryophyta</taxon>
        <taxon>Tracheophyta</taxon>
        <taxon>Polypodiopsida</taxon>
        <taxon>Polypodiidae</taxon>
        <taxon>Polypodiales</taxon>
        <taxon>Pteridineae</taxon>
        <taxon>Pteridaceae</taxon>
        <taxon>Parkerioideae</taxon>
        <taxon>Ceratopteris</taxon>
    </lineage>
</organism>
<dbReference type="OrthoDB" id="10267182at2759"/>
<dbReference type="Gene3D" id="3.40.50.1000">
    <property type="entry name" value="HAD superfamily/HAD-like"/>
    <property type="match status" value="1"/>
</dbReference>
<proteinExistence type="predicted"/>
<dbReference type="NCBIfam" id="TIGR01489">
    <property type="entry name" value="DKMTPPase-SF"/>
    <property type="match status" value="1"/>
</dbReference>
<dbReference type="AlphaFoldDB" id="A0A8T2RSZ9"/>
<dbReference type="OMA" id="ASQFECK"/>
<dbReference type="InterPro" id="IPR036412">
    <property type="entry name" value="HAD-like_sf"/>
</dbReference>
<dbReference type="GO" id="GO:0016791">
    <property type="term" value="F:phosphatase activity"/>
    <property type="evidence" value="ECO:0007669"/>
    <property type="project" value="InterPro"/>
</dbReference>
<gene>
    <name evidence="8" type="ORF">KP509_24G021100</name>
</gene>
<evidence type="ECO:0000256" key="2">
    <source>
        <dbReference type="ARBA" id="ARBA00022723"/>
    </source>
</evidence>
<accession>A0A8T2RSZ9</accession>